<protein>
    <submittedName>
        <fullName evidence="1">Uncharacterized protein</fullName>
    </submittedName>
</protein>
<dbReference type="EMBL" id="FLUL01000002">
    <property type="protein sequence ID" value="SBW10645.1"/>
    <property type="molecule type" value="Genomic_DNA"/>
</dbReference>
<reference evidence="1" key="1">
    <citation type="submission" date="2016-04" db="EMBL/GenBank/DDBJ databases">
        <authorList>
            <person name="Evans L.H."/>
            <person name="Alamgir A."/>
            <person name="Owens N."/>
            <person name="Weber N.D."/>
            <person name="Virtaneva K."/>
            <person name="Barbian K."/>
            <person name="Babar A."/>
            <person name="Rosenke K."/>
        </authorList>
    </citation>
    <scope>NUCLEOTIDE SEQUENCE</scope>
    <source>
        <strain evidence="1">86-2</strain>
    </source>
</reference>
<dbReference type="AlphaFoldDB" id="A0A212KGH1"/>
<accession>A0A212KGH1</accession>
<proteinExistence type="predicted"/>
<name>A0A212KGH1_9BACT</name>
<evidence type="ECO:0000313" key="1">
    <source>
        <dbReference type="EMBL" id="SBW10645.1"/>
    </source>
</evidence>
<dbReference type="AntiFam" id="ANF00010">
    <property type="entry name" value="tRNA translation"/>
</dbReference>
<organism evidence="1">
    <name type="scientific">uncultured Dysgonomonas sp</name>
    <dbReference type="NCBI Taxonomy" id="206096"/>
    <lineage>
        <taxon>Bacteria</taxon>
        <taxon>Pseudomonadati</taxon>
        <taxon>Bacteroidota</taxon>
        <taxon>Bacteroidia</taxon>
        <taxon>Bacteroidales</taxon>
        <taxon>Dysgonomonadaceae</taxon>
        <taxon>Dysgonomonas</taxon>
        <taxon>environmental samples</taxon>
    </lineage>
</organism>
<gene>
    <name evidence="1" type="ORF">KL86DYS2_20159</name>
</gene>
<sequence>MKKDIINFEKIKIASIFAVSIAKVAQLVEHDLAKVGVAGSNPVFRSNVTKVAFFCFKACARGEIGRHATLRG</sequence>